<evidence type="ECO:0000256" key="6">
    <source>
        <dbReference type="ARBA" id="ARBA00023033"/>
    </source>
</evidence>
<keyword evidence="2 7" id="KW-0349">Heme</keyword>
<dbReference type="OrthoDB" id="9789468at2"/>
<dbReference type="InterPro" id="IPR002403">
    <property type="entry name" value="Cyt_P450_E_grp-IV"/>
</dbReference>
<evidence type="ECO:0000256" key="2">
    <source>
        <dbReference type="ARBA" id="ARBA00022617"/>
    </source>
</evidence>
<dbReference type="Pfam" id="PF00067">
    <property type="entry name" value="p450"/>
    <property type="match status" value="1"/>
</dbReference>
<dbReference type="GO" id="GO:0016705">
    <property type="term" value="F:oxidoreductase activity, acting on paired donors, with incorporation or reduction of molecular oxygen"/>
    <property type="evidence" value="ECO:0007669"/>
    <property type="project" value="InterPro"/>
</dbReference>
<dbReference type="GO" id="GO:0005506">
    <property type="term" value="F:iron ion binding"/>
    <property type="evidence" value="ECO:0007669"/>
    <property type="project" value="InterPro"/>
</dbReference>
<evidence type="ECO:0000256" key="7">
    <source>
        <dbReference type="PIRSR" id="PIRSR602403-1"/>
    </source>
</evidence>
<dbReference type="InterPro" id="IPR050196">
    <property type="entry name" value="Cytochrome_P450_Monoox"/>
</dbReference>
<sequence>MIIPAHTSEAKTVPFIREVPIIGSLRNFTHDQLRFFERLAAEGDICGFHMGPITMILLNKAEYVQSVMVEYAYDYFSKSRISRRFTQREALFFSLGNTHRQRRKVMAPMFQPRHITHYADTIVQYAEERARSWNDKENIDIKEQMADLTMSIIVKVLFDVDNPRRVSELLDAFVVGYKHTARRTRSFTLPESWPTAYNRHVHEAKSFLDHSIDAMILERRGNQPEDPQISNRLDMLSVLSDTLDEDGNRVSSLRIIDEFVALIGAGYETTMAALSWTWYFLCENPEIYKQVQQEVQDALQGQKATVKDLARLPLCLQVFKEAMRIYPPVPFILRETLEDVTIDGYRIPKGASLLVSPYTMHRKAEYFPDPYQFNPDRFSAENERLQPRNAYLPFGAGPQICIGNHFVLMMGQLLVATLAQHVTFSLIPGQHVAPDPSQNITLCPNGKLAAVVQKNA</sequence>
<dbReference type="PRINTS" id="PR00385">
    <property type="entry name" value="P450"/>
</dbReference>
<dbReference type="PANTHER" id="PTHR24291">
    <property type="entry name" value="CYTOCHROME P450 FAMILY 4"/>
    <property type="match status" value="1"/>
</dbReference>
<dbReference type="AlphaFoldDB" id="A0A5A5T6W3"/>
<gene>
    <name evidence="8" type="ORF">KDI_07010</name>
</gene>
<proteinExistence type="inferred from homology"/>
<accession>A0A5A5T6W3</accession>
<keyword evidence="3 7" id="KW-0479">Metal-binding</keyword>
<comment type="cofactor">
    <cofactor evidence="7">
        <name>heme</name>
        <dbReference type="ChEBI" id="CHEBI:30413"/>
    </cofactor>
</comment>
<organism evidence="8 9">
    <name type="scientific">Dictyobacter arantiisoli</name>
    <dbReference type="NCBI Taxonomy" id="2014874"/>
    <lineage>
        <taxon>Bacteria</taxon>
        <taxon>Bacillati</taxon>
        <taxon>Chloroflexota</taxon>
        <taxon>Ktedonobacteria</taxon>
        <taxon>Ktedonobacterales</taxon>
        <taxon>Dictyobacteraceae</taxon>
        <taxon>Dictyobacter</taxon>
    </lineage>
</organism>
<dbReference type="InterPro" id="IPR036396">
    <property type="entry name" value="Cyt_P450_sf"/>
</dbReference>
<evidence type="ECO:0000256" key="5">
    <source>
        <dbReference type="ARBA" id="ARBA00023004"/>
    </source>
</evidence>
<reference evidence="8 9" key="1">
    <citation type="submission" date="2019-01" db="EMBL/GenBank/DDBJ databases">
        <title>Draft genome sequence of Dictyobacter sp. Uno17.</title>
        <authorList>
            <person name="Wang C.M."/>
            <person name="Zheng Y."/>
            <person name="Sakai Y."/>
            <person name="Abe K."/>
            <person name="Yokota A."/>
            <person name="Yabe S."/>
        </authorList>
    </citation>
    <scope>NUCLEOTIDE SEQUENCE [LARGE SCALE GENOMIC DNA]</scope>
    <source>
        <strain evidence="8 9">Uno17</strain>
    </source>
</reference>
<evidence type="ECO:0000256" key="3">
    <source>
        <dbReference type="ARBA" id="ARBA00022723"/>
    </source>
</evidence>
<comment type="similarity">
    <text evidence="1">Belongs to the cytochrome P450 family.</text>
</comment>
<keyword evidence="6" id="KW-0503">Monooxygenase</keyword>
<comment type="caution">
    <text evidence="8">The sequence shown here is derived from an EMBL/GenBank/DDBJ whole genome shotgun (WGS) entry which is preliminary data.</text>
</comment>
<evidence type="ECO:0000256" key="1">
    <source>
        <dbReference type="ARBA" id="ARBA00010617"/>
    </source>
</evidence>
<dbReference type="GO" id="GO:0020037">
    <property type="term" value="F:heme binding"/>
    <property type="evidence" value="ECO:0007669"/>
    <property type="project" value="InterPro"/>
</dbReference>
<feature type="binding site" description="axial binding residue" evidence="7">
    <location>
        <position position="401"/>
    </location>
    <ligand>
        <name>heme</name>
        <dbReference type="ChEBI" id="CHEBI:30413"/>
    </ligand>
    <ligandPart>
        <name>Fe</name>
        <dbReference type="ChEBI" id="CHEBI:18248"/>
    </ligandPart>
</feature>
<protein>
    <submittedName>
        <fullName evidence="8">Cytochrome P450</fullName>
    </submittedName>
</protein>
<dbReference type="Proteomes" id="UP000322530">
    <property type="component" value="Unassembled WGS sequence"/>
</dbReference>
<dbReference type="SUPFAM" id="SSF48264">
    <property type="entry name" value="Cytochrome P450"/>
    <property type="match status" value="1"/>
</dbReference>
<dbReference type="PANTHER" id="PTHR24291:SF50">
    <property type="entry name" value="BIFUNCTIONAL ALBAFLAVENONE MONOOXYGENASE_TERPENE SYNTHASE"/>
    <property type="match status" value="1"/>
</dbReference>
<evidence type="ECO:0000313" key="8">
    <source>
        <dbReference type="EMBL" id="GCF07137.1"/>
    </source>
</evidence>
<dbReference type="InterPro" id="IPR001128">
    <property type="entry name" value="Cyt_P450"/>
</dbReference>
<keyword evidence="4" id="KW-0560">Oxidoreductase</keyword>
<evidence type="ECO:0000313" key="9">
    <source>
        <dbReference type="Proteomes" id="UP000322530"/>
    </source>
</evidence>
<dbReference type="EMBL" id="BIXY01000006">
    <property type="protein sequence ID" value="GCF07137.1"/>
    <property type="molecule type" value="Genomic_DNA"/>
</dbReference>
<dbReference type="GO" id="GO:0004497">
    <property type="term" value="F:monooxygenase activity"/>
    <property type="evidence" value="ECO:0007669"/>
    <property type="project" value="UniProtKB-KW"/>
</dbReference>
<name>A0A5A5T6W3_9CHLR</name>
<dbReference type="Gene3D" id="1.10.630.10">
    <property type="entry name" value="Cytochrome P450"/>
    <property type="match status" value="1"/>
</dbReference>
<keyword evidence="9" id="KW-1185">Reference proteome</keyword>
<dbReference type="RefSeq" id="WP_149400171.1">
    <property type="nucleotide sequence ID" value="NZ_BIXY01000006.1"/>
</dbReference>
<keyword evidence="5 7" id="KW-0408">Iron</keyword>
<evidence type="ECO:0000256" key="4">
    <source>
        <dbReference type="ARBA" id="ARBA00023002"/>
    </source>
</evidence>
<dbReference type="PRINTS" id="PR00465">
    <property type="entry name" value="EP450IV"/>
</dbReference>